<proteinExistence type="inferred from homology"/>
<name>A0ABD2NG70_9CUCU</name>
<dbReference type="FunFam" id="3.15.10.30:FF:000001">
    <property type="entry name" value="Takeout-like protein 1"/>
    <property type="match status" value="1"/>
</dbReference>
<keyword evidence="2" id="KW-0090">Biological rhythms</keyword>
<dbReference type="InterPro" id="IPR010562">
    <property type="entry name" value="Haemolymph_juvenile_hormone-bd"/>
</dbReference>
<evidence type="ECO:0000256" key="2">
    <source>
        <dbReference type="ARBA" id="ARBA00023108"/>
    </source>
</evidence>
<sequence length="251" mass="29065">MLKLKLFYIFSCFVFVENKELPKFMRDLRCPLTHDFKPCFLEKGNAAIPLIAKGDPEYNIPKMDPFEIPVVKLFSSPSMALNLTNLKIYGLENLKIIDIEVDLNRRMFRTTLKGENVTAIGNYSIDGKILVMPIKSKGLFSMYIQNGIYIATKIDHIIDKHGEKYYKPVFEPLDYHLEKVDFQIHNLFGENKVLGDEVNRFLNNNWDILMIEFGPEIAQIISKIITDIFDNLAAVVPVKYVFLDDPVFKFK</sequence>
<keyword evidence="5" id="KW-1185">Reference proteome</keyword>
<organism evidence="4 5">
    <name type="scientific">Cryptolaemus montrouzieri</name>
    <dbReference type="NCBI Taxonomy" id="559131"/>
    <lineage>
        <taxon>Eukaryota</taxon>
        <taxon>Metazoa</taxon>
        <taxon>Ecdysozoa</taxon>
        <taxon>Arthropoda</taxon>
        <taxon>Hexapoda</taxon>
        <taxon>Insecta</taxon>
        <taxon>Pterygota</taxon>
        <taxon>Neoptera</taxon>
        <taxon>Endopterygota</taxon>
        <taxon>Coleoptera</taxon>
        <taxon>Polyphaga</taxon>
        <taxon>Cucujiformia</taxon>
        <taxon>Coccinelloidea</taxon>
        <taxon>Coccinellidae</taxon>
        <taxon>Scymninae</taxon>
        <taxon>Scymnini</taxon>
        <taxon>Cryptolaemus</taxon>
    </lineage>
</organism>
<reference evidence="4 5" key="1">
    <citation type="journal article" date="2021" name="BMC Biol.">
        <title>Horizontally acquired antibacterial genes associated with adaptive radiation of ladybird beetles.</title>
        <authorList>
            <person name="Li H.S."/>
            <person name="Tang X.F."/>
            <person name="Huang Y.H."/>
            <person name="Xu Z.Y."/>
            <person name="Chen M.L."/>
            <person name="Du X.Y."/>
            <person name="Qiu B.Y."/>
            <person name="Chen P.T."/>
            <person name="Zhang W."/>
            <person name="Slipinski A."/>
            <person name="Escalona H.E."/>
            <person name="Waterhouse R.M."/>
            <person name="Zwick A."/>
            <person name="Pang H."/>
        </authorList>
    </citation>
    <scope>NUCLEOTIDE SEQUENCE [LARGE SCALE GENOMIC DNA]</scope>
    <source>
        <strain evidence="4">SYSU2018</strain>
    </source>
</reference>
<evidence type="ECO:0000256" key="3">
    <source>
        <dbReference type="ARBA" id="ARBA00060902"/>
    </source>
</evidence>
<dbReference type="Gene3D" id="3.15.10.30">
    <property type="entry name" value="Haemolymph juvenile hormone binding protein"/>
    <property type="match status" value="1"/>
</dbReference>
<comment type="caution">
    <text evidence="4">The sequence shown here is derived from an EMBL/GenBank/DDBJ whole genome shotgun (WGS) entry which is preliminary data.</text>
</comment>
<evidence type="ECO:0000313" key="5">
    <source>
        <dbReference type="Proteomes" id="UP001516400"/>
    </source>
</evidence>
<dbReference type="PANTHER" id="PTHR11008">
    <property type="entry name" value="PROTEIN TAKEOUT-LIKE PROTEIN"/>
    <property type="match status" value="1"/>
</dbReference>
<accession>A0ABD2NG70</accession>
<dbReference type="Proteomes" id="UP001516400">
    <property type="component" value="Unassembled WGS sequence"/>
</dbReference>
<comment type="similarity">
    <text evidence="3">Belongs to the TO family.</text>
</comment>
<keyword evidence="1" id="KW-0732">Signal</keyword>
<dbReference type="PANTHER" id="PTHR11008:SF32">
    <property type="entry name" value="CIRCADIAN CLOCK-CONTROLLED PROTEIN DAYWAKE-RELATED"/>
    <property type="match status" value="1"/>
</dbReference>
<evidence type="ECO:0000313" key="4">
    <source>
        <dbReference type="EMBL" id="KAL3277271.1"/>
    </source>
</evidence>
<protein>
    <submittedName>
        <fullName evidence="4">Uncharacterized protein</fullName>
    </submittedName>
</protein>
<evidence type="ECO:0000256" key="1">
    <source>
        <dbReference type="ARBA" id="ARBA00022729"/>
    </source>
</evidence>
<gene>
    <name evidence="4" type="ORF">HHI36_012622</name>
</gene>
<dbReference type="SMART" id="SM00700">
    <property type="entry name" value="JHBP"/>
    <property type="match status" value="1"/>
</dbReference>
<dbReference type="InterPro" id="IPR038606">
    <property type="entry name" value="To_sf"/>
</dbReference>
<dbReference type="Pfam" id="PF06585">
    <property type="entry name" value="JHBP"/>
    <property type="match status" value="1"/>
</dbReference>
<dbReference type="GO" id="GO:0007623">
    <property type="term" value="P:circadian rhythm"/>
    <property type="evidence" value="ECO:0007669"/>
    <property type="project" value="UniProtKB-ARBA"/>
</dbReference>
<dbReference type="EMBL" id="JABFTP020000103">
    <property type="protein sequence ID" value="KAL3277271.1"/>
    <property type="molecule type" value="Genomic_DNA"/>
</dbReference>
<dbReference type="AlphaFoldDB" id="A0ABD2NG70"/>